<dbReference type="Proteomes" id="UP000689195">
    <property type="component" value="Unassembled WGS sequence"/>
</dbReference>
<protein>
    <submittedName>
        <fullName evidence="1">Uncharacterized protein</fullName>
    </submittedName>
</protein>
<gene>
    <name evidence="1" type="ORF">PPENT_87.1.T0610216</name>
</gene>
<evidence type="ECO:0000313" key="1">
    <source>
        <dbReference type="EMBL" id="CAD8174659.1"/>
    </source>
</evidence>
<keyword evidence="2" id="KW-1185">Reference proteome</keyword>
<name>A0A8S1VFI0_9CILI</name>
<dbReference type="EMBL" id="CAJJDO010000061">
    <property type="protein sequence ID" value="CAD8174659.1"/>
    <property type="molecule type" value="Genomic_DNA"/>
</dbReference>
<sequence>MQNLFRNQTSIFIYTLQEKLNQSTINFAKRQYQSILYVYNILNKKGKSLNQRNTSDQSNILFLYNELLAFTYLVIENKFHIIIDLHKKINYINKKILCNLFNRLFSVKYFYD</sequence>
<organism evidence="1 2">
    <name type="scientific">Paramecium pentaurelia</name>
    <dbReference type="NCBI Taxonomy" id="43138"/>
    <lineage>
        <taxon>Eukaryota</taxon>
        <taxon>Sar</taxon>
        <taxon>Alveolata</taxon>
        <taxon>Ciliophora</taxon>
        <taxon>Intramacronucleata</taxon>
        <taxon>Oligohymenophorea</taxon>
        <taxon>Peniculida</taxon>
        <taxon>Parameciidae</taxon>
        <taxon>Paramecium</taxon>
    </lineage>
</organism>
<accession>A0A8S1VFI0</accession>
<comment type="caution">
    <text evidence="1">The sequence shown here is derived from an EMBL/GenBank/DDBJ whole genome shotgun (WGS) entry which is preliminary data.</text>
</comment>
<dbReference type="AlphaFoldDB" id="A0A8S1VFI0"/>
<evidence type="ECO:0000313" key="2">
    <source>
        <dbReference type="Proteomes" id="UP000689195"/>
    </source>
</evidence>
<proteinExistence type="predicted"/>
<reference evidence="1" key="1">
    <citation type="submission" date="2021-01" db="EMBL/GenBank/DDBJ databases">
        <authorList>
            <consortium name="Genoscope - CEA"/>
            <person name="William W."/>
        </authorList>
    </citation>
    <scope>NUCLEOTIDE SEQUENCE</scope>
</reference>